<feature type="transmembrane region" description="Helical" evidence="6">
    <location>
        <begin position="425"/>
        <end position="449"/>
    </location>
</feature>
<dbReference type="FunFam" id="1.20.120.350:FF:000030">
    <property type="entry name" value="sodium leak channel non-selective protein"/>
    <property type="match status" value="1"/>
</dbReference>
<feature type="transmembrane region" description="Helical" evidence="6">
    <location>
        <begin position="1011"/>
        <end position="1028"/>
    </location>
</feature>
<dbReference type="Gene3D" id="1.20.120.350">
    <property type="entry name" value="Voltage-gated potassium channels. Chain C"/>
    <property type="match status" value="4"/>
</dbReference>
<dbReference type="GO" id="GO:0032230">
    <property type="term" value="P:positive regulation of synaptic transmission, GABAergic"/>
    <property type="evidence" value="ECO:0007669"/>
    <property type="project" value="TreeGrafter"/>
</dbReference>
<dbReference type="PANTHER" id="PTHR46141">
    <property type="entry name" value="SODIUM LEAK CHANNEL NON-SELECTIVE PROTEIN"/>
    <property type="match status" value="1"/>
</dbReference>
<keyword evidence="9" id="KW-1185">Reference proteome</keyword>
<organism evidence="8 9">
    <name type="scientific">Magallana gigas</name>
    <name type="common">Pacific oyster</name>
    <name type="synonym">Crassostrea gigas</name>
    <dbReference type="NCBI Taxonomy" id="29159"/>
    <lineage>
        <taxon>Eukaryota</taxon>
        <taxon>Metazoa</taxon>
        <taxon>Spiralia</taxon>
        <taxon>Lophotrochozoa</taxon>
        <taxon>Mollusca</taxon>
        <taxon>Bivalvia</taxon>
        <taxon>Autobranchia</taxon>
        <taxon>Pteriomorphia</taxon>
        <taxon>Ostreida</taxon>
        <taxon>Ostreoidea</taxon>
        <taxon>Ostreidae</taxon>
        <taxon>Magallana</taxon>
    </lineage>
</organism>
<evidence type="ECO:0000256" key="4">
    <source>
        <dbReference type="ARBA" id="ARBA00023136"/>
    </source>
</evidence>
<comment type="subcellular location">
    <subcellularLocation>
        <location evidence="1">Membrane</location>
        <topology evidence="1">Multi-pass membrane protein</topology>
    </subcellularLocation>
</comment>
<dbReference type="GO" id="GO:0005886">
    <property type="term" value="C:plasma membrane"/>
    <property type="evidence" value="ECO:0007669"/>
    <property type="project" value="TreeGrafter"/>
</dbReference>
<dbReference type="EnsemblMetazoa" id="G16479.2">
    <property type="protein sequence ID" value="G16479.2:cds"/>
    <property type="gene ID" value="G16479"/>
</dbReference>
<dbReference type="Gene3D" id="1.10.287.70">
    <property type="match status" value="5"/>
</dbReference>
<reference evidence="8" key="1">
    <citation type="submission" date="2022-08" db="UniProtKB">
        <authorList>
            <consortium name="EnsemblMetazoa"/>
        </authorList>
    </citation>
    <scope>IDENTIFICATION</scope>
    <source>
        <strain evidence="8">05x7-T-G4-1.051#20</strain>
    </source>
</reference>
<feature type="domain" description="Ion transport" evidence="7">
    <location>
        <begin position="391"/>
        <end position="604"/>
    </location>
</feature>
<keyword evidence="3 6" id="KW-1133">Transmembrane helix</keyword>
<keyword evidence="4 6" id="KW-0472">Membrane</keyword>
<dbReference type="FunFam" id="1.10.287.70:FF:000061">
    <property type="entry name" value="Sodium leak channel non-selective protein"/>
    <property type="match status" value="1"/>
</dbReference>
<dbReference type="InterPro" id="IPR028823">
    <property type="entry name" value="NALCN"/>
</dbReference>
<accession>A0A8W8J1S8</accession>
<dbReference type="GO" id="GO:0032224">
    <property type="term" value="P:positive regulation of synaptic transmission, cholinergic"/>
    <property type="evidence" value="ECO:0007669"/>
    <property type="project" value="TreeGrafter"/>
</dbReference>
<feature type="transmembrane region" description="Helical" evidence="6">
    <location>
        <begin position="187"/>
        <end position="206"/>
    </location>
</feature>
<dbReference type="InterPro" id="IPR027359">
    <property type="entry name" value="Volt_channel_dom_sf"/>
</dbReference>
<dbReference type="Gene3D" id="1.10.238.10">
    <property type="entry name" value="EF-hand"/>
    <property type="match status" value="1"/>
</dbReference>
<feature type="transmembrane region" description="Helical" evidence="6">
    <location>
        <begin position="1069"/>
        <end position="1090"/>
    </location>
</feature>
<evidence type="ECO:0000256" key="1">
    <source>
        <dbReference type="ARBA" id="ARBA00004141"/>
    </source>
</evidence>
<feature type="transmembrane region" description="Helical" evidence="6">
    <location>
        <begin position="517"/>
        <end position="537"/>
    </location>
</feature>
<evidence type="ECO:0000313" key="8">
    <source>
        <dbReference type="EnsemblMetazoa" id="G16479.2:cds"/>
    </source>
</evidence>
<dbReference type="SUPFAM" id="SSF81324">
    <property type="entry name" value="Voltage-gated potassium channels"/>
    <property type="match status" value="4"/>
</dbReference>
<dbReference type="Proteomes" id="UP000005408">
    <property type="component" value="Unassembled WGS sequence"/>
</dbReference>
<dbReference type="PANTHER" id="PTHR46141:SF1">
    <property type="entry name" value="SODIUM LEAK CHANNEL NALCN"/>
    <property type="match status" value="1"/>
</dbReference>
<evidence type="ECO:0000256" key="3">
    <source>
        <dbReference type="ARBA" id="ARBA00022989"/>
    </source>
</evidence>
<feature type="transmembrane region" description="Helical" evidence="6">
    <location>
        <begin position="1188"/>
        <end position="1211"/>
    </location>
</feature>
<feature type="transmembrane region" description="Helical" evidence="6">
    <location>
        <begin position="392"/>
        <end position="413"/>
    </location>
</feature>
<feature type="transmembrane region" description="Helical" evidence="6">
    <location>
        <begin position="584"/>
        <end position="607"/>
    </location>
</feature>
<evidence type="ECO:0000256" key="5">
    <source>
        <dbReference type="SAM" id="MobiDB-lite"/>
    </source>
</evidence>
<dbReference type="InterPro" id="IPR005821">
    <property type="entry name" value="Ion_trans_dom"/>
</dbReference>
<evidence type="ECO:0000313" key="9">
    <source>
        <dbReference type="Proteomes" id="UP000005408"/>
    </source>
</evidence>
<feature type="transmembrane region" description="Helical" evidence="6">
    <location>
        <begin position="1295"/>
        <end position="1319"/>
    </location>
</feature>
<feature type="transmembrane region" description="Helical" evidence="6">
    <location>
        <begin position="937"/>
        <end position="960"/>
    </location>
</feature>
<feature type="domain" description="Ion transport" evidence="7">
    <location>
        <begin position="53"/>
        <end position="339"/>
    </location>
</feature>
<feature type="region of interest" description="Disordered" evidence="5">
    <location>
        <begin position="1666"/>
        <end position="1686"/>
    </location>
</feature>
<protein>
    <recommendedName>
        <fullName evidence="7">Ion transport domain-containing protein</fullName>
    </recommendedName>
</protein>
<dbReference type="GO" id="GO:0005261">
    <property type="term" value="F:monoatomic cation channel activity"/>
    <property type="evidence" value="ECO:0007669"/>
    <property type="project" value="InterPro"/>
</dbReference>
<evidence type="ECO:0000259" key="7">
    <source>
        <dbReference type="Pfam" id="PF00520"/>
    </source>
</evidence>
<feature type="transmembrane region" description="Helical" evidence="6">
    <location>
        <begin position="306"/>
        <end position="330"/>
    </location>
</feature>
<feature type="region of interest" description="Disordered" evidence="5">
    <location>
        <begin position="1698"/>
        <end position="1739"/>
    </location>
</feature>
<proteinExistence type="predicted"/>
<keyword evidence="2 6" id="KW-0812">Transmembrane</keyword>
<feature type="transmembrane region" description="Helical" evidence="6">
    <location>
        <begin position="74"/>
        <end position="98"/>
    </location>
</feature>
<feature type="transmembrane region" description="Helical" evidence="6">
    <location>
        <begin position="1266"/>
        <end position="1283"/>
    </location>
</feature>
<feature type="region of interest" description="Disordered" evidence="5">
    <location>
        <begin position="811"/>
        <end position="836"/>
    </location>
</feature>
<feature type="domain" description="Ion transport" evidence="7">
    <location>
        <begin position="943"/>
        <end position="1217"/>
    </location>
</feature>
<feature type="transmembrane region" description="Helical" evidence="6">
    <location>
        <begin position="1483"/>
        <end position="1505"/>
    </location>
</feature>
<name>A0A8W8J1S8_MAGGI</name>
<feature type="transmembrane region" description="Helical" evidence="6">
    <location>
        <begin position="627"/>
        <end position="655"/>
    </location>
</feature>
<feature type="domain" description="Ion transport" evidence="7">
    <location>
        <begin position="1268"/>
        <end position="1516"/>
    </location>
</feature>
<dbReference type="Pfam" id="PF00520">
    <property type="entry name" value="Ion_trans"/>
    <property type="match status" value="4"/>
</dbReference>
<feature type="transmembrane region" description="Helical" evidence="6">
    <location>
        <begin position="1361"/>
        <end position="1380"/>
    </location>
</feature>
<evidence type="ECO:0000256" key="6">
    <source>
        <dbReference type="SAM" id="Phobius"/>
    </source>
</evidence>
<feature type="transmembrane region" description="Helical" evidence="6">
    <location>
        <begin position="1392"/>
        <end position="1417"/>
    </location>
</feature>
<sequence length="1799" mass="207181">MQTTFVPALSKMLVNRKTSFKDSHPLSDFGPDENLNDNADIDWVNKSWVRGLLRFCAFVSLVSVSLNTPEMFAISIHLMYVTFIFDLIVTFLFSAEMLAKMHIRGIVKGEAPYIKDRWCQFDGFMVLCLWMSLILQVFEMTKIVDMYSYWSIIRFPRPLILIRLFREKLKFQLPKQRINTIFKRSRNQIINVTTFFLFFMCLYGILGVQFFGELRNHCVRNGTNPSNVTKADLMIPDYYCSTNPDYGYHCTSGMVCMQLNLSNVQRGFDGFDEFITSFFTVYEAASQEGWVFLMYRAIDSLYAELAFVYFITLIFILAWLVKNIFIAVIIESFAEIRVQFQQMWGSRGSATDSDSSQVIQCEGNSWKMVLIDENKAKGFAPPFFQKILCSNFFHTFFLLLVFANAITGATLSFKDQASIYNKLDGFYYAEVAFTVLFDLEALFKIWCLGFQGYKKRPFHKFELLLAIGTTLHIIPDLYRGHCTYFQVLRVVRLMKASPMLEDFCFKIFGPGKKLGHLILFTMCLLIIASSISLQLFCNIRDFDKFGRFDQAFMSMFQILTQEGWIEVMHGVIEETMTGGWFLKVLCAIYFILYHQFVTVAFMSMFQILANKGWTEVMQITMWKTDRFYPIVAIYFIFYHLFVTLIVISSFVAVILDNLELDEEIKKLKQLKAREQVTESQQKLPMRLRVFTKFPNHPQMVYLYKIPSDFSMSQVRDSFMRQFSTPEMNLTVDIQEMSEENTTLVKFSPVKLVRQDVVGSKSGGAMEKRSGITLIVRDSAQQKMQVCGSTQLVPTGPKSLLSQQYQLRMDRRSMRGSRPGSLKTRSMGAKENGDIHLGTTTSSILNRTRTPDDYDIKVWQQRKQQAEIKRSQQEEDLRENHPLFDTPLFTVGRESRFRKVCQMIVNAQYNYTLRDPITGKELNSKYKSVHKLSFCSKLLGLVTYLDWVMIMVTILSCISMAFETPKRRIMNTPELQIAEYAFVICMSIEMGLKVLANGFFFTPKGIVKDFGGMLNLFIYAVSVIFLFWMPEEAERDSPAQVFMLLRCLRPLRIFVLVPHMRKVVYELIRGFKEIILVSVLLVVLMFMFAIYGVHVLGGKLHKCNDPSITTKEECRGTFFQKVFVTKMKIPNGTESDAGFYVPRTWSNPYNFNFDNIGSAMLALFEVLSLEGWLEVRDVIIERVGPEHAIYVHVFVFMGYMIGLTLFVGVVIANYSENKGTALLTVDQRRWLDLKGRIKLAQPLHIPPRPDGTSFRAKMYDITQHKKFKAGTVFLILINCALLGVPWKSSDARQTFILGSLSAVCTLLFLCEVVIKMIALTPKGYWTSRRNRFDMLLTFLGIIWIILHFTFNLTGQESDANNVFGVIIIVLRFCTICGKHAALKMLTQTVVMSVLKSFFIITGMFLLILFYALLGVILFGTVKHGYNLGRQANFGTTPMAIALLFRIVTGEDWNKIMHDCMVAPPFCTIEGNFWESDCGNVTASIVYFFSFYIIITYIVLNLLVAIIMENFSLFYSNEEDALLNYNDIRNFQNTWNIVDVNRKGVIPVRRVKFLLRLLKGRLEVDLEKERLVFKHMCYEMERLHGGMDVSFHDVISMLSYRSVDICKSLQLEELLARQELEYTIEEEVAKQTIRNWLDSCLKRIRAKEHTNLISNLRATNEQPLFTLTEQPSSAAESSEDNRNESPIVRTRKKGMVELQPPNILVQPPPPPSLSPTLRTSPRVEKDRPTLKKRSGRLSSGSNFKGLTVNLSQTSEIKGETLTVSPLQKTFTESVLIGENVSTNIQSWWGDQFSQQQQEHEN</sequence>
<feature type="transmembrane region" description="Helical" evidence="6">
    <location>
        <begin position="1331"/>
        <end position="1349"/>
    </location>
</feature>
<evidence type="ECO:0000256" key="2">
    <source>
        <dbReference type="ARBA" id="ARBA00022692"/>
    </source>
</evidence>